<protein>
    <submittedName>
        <fullName evidence="1">Uncharacterized protein</fullName>
    </submittedName>
</protein>
<name>A0A6J5RVP9_9CAUD</name>
<gene>
    <name evidence="1" type="ORF">UFOVP1374_35</name>
</gene>
<sequence>MNTPLQTAAGERAELIAGIKHELAEFAHNKTLETLLLEIKDKS</sequence>
<dbReference type="EMBL" id="LR797321">
    <property type="protein sequence ID" value="CAB4202651.1"/>
    <property type="molecule type" value="Genomic_DNA"/>
</dbReference>
<reference evidence="1" key="1">
    <citation type="submission" date="2020-05" db="EMBL/GenBank/DDBJ databases">
        <authorList>
            <person name="Chiriac C."/>
            <person name="Salcher M."/>
            <person name="Ghai R."/>
            <person name="Kavagutti S V."/>
        </authorList>
    </citation>
    <scope>NUCLEOTIDE SEQUENCE</scope>
</reference>
<accession>A0A6J5RVP9</accession>
<organism evidence="1">
    <name type="scientific">uncultured Caudovirales phage</name>
    <dbReference type="NCBI Taxonomy" id="2100421"/>
    <lineage>
        <taxon>Viruses</taxon>
        <taxon>Duplodnaviria</taxon>
        <taxon>Heunggongvirae</taxon>
        <taxon>Uroviricota</taxon>
        <taxon>Caudoviricetes</taxon>
        <taxon>Peduoviridae</taxon>
        <taxon>Maltschvirus</taxon>
        <taxon>Maltschvirus maltsch</taxon>
    </lineage>
</organism>
<evidence type="ECO:0000313" key="1">
    <source>
        <dbReference type="EMBL" id="CAB4202651.1"/>
    </source>
</evidence>
<proteinExistence type="predicted"/>